<dbReference type="Proteomes" id="UP000530424">
    <property type="component" value="Unassembled WGS sequence"/>
</dbReference>
<name>A0A853C2A9_9ACTN</name>
<evidence type="ECO:0000256" key="1">
    <source>
        <dbReference type="SAM" id="Phobius"/>
    </source>
</evidence>
<evidence type="ECO:0000313" key="3">
    <source>
        <dbReference type="Proteomes" id="UP000530424"/>
    </source>
</evidence>
<evidence type="ECO:0000313" key="2">
    <source>
        <dbReference type="EMBL" id="NYJ01136.1"/>
    </source>
</evidence>
<comment type="caution">
    <text evidence="2">The sequence shown here is derived from an EMBL/GenBank/DDBJ whole genome shotgun (WGS) entry which is preliminary data.</text>
</comment>
<dbReference type="RefSeq" id="WP_179667651.1">
    <property type="nucleotide sequence ID" value="NZ_JACCFP010000001.1"/>
</dbReference>
<keyword evidence="1" id="KW-1133">Transmembrane helix</keyword>
<keyword evidence="3" id="KW-1185">Reference proteome</keyword>
<reference evidence="2 3" key="1">
    <citation type="submission" date="2020-07" db="EMBL/GenBank/DDBJ databases">
        <title>Sequencing the genomes of 1000 actinobacteria strains.</title>
        <authorList>
            <person name="Klenk H.-P."/>
        </authorList>
    </citation>
    <scope>NUCLEOTIDE SEQUENCE [LARGE SCALE GENOMIC DNA]</scope>
    <source>
        <strain evidence="2 3">DSM 103833</strain>
    </source>
</reference>
<keyword evidence="1" id="KW-0812">Transmembrane</keyword>
<feature type="transmembrane region" description="Helical" evidence="1">
    <location>
        <begin position="41"/>
        <end position="62"/>
    </location>
</feature>
<dbReference type="AlphaFoldDB" id="A0A853C2A9"/>
<proteinExistence type="predicted"/>
<organism evidence="2 3">
    <name type="scientific">Nocardioides thalensis</name>
    <dbReference type="NCBI Taxonomy" id="1914755"/>
    <lineage>
        <taxon>Bacteria</taxon>
        <taxon>Bacillati</taxon>
        <taxon>Actinomycetota</taxon>
        <taxon>Actinomycetes</taxon>
        <taxon>Propionibacteriales</taxon>
        <taxon>Nocardioidaceae</taxon>
        <taxon>Nocardioides</taxon>
    </lineage>
</organism>
<dbReference type="EMBL" id="JACCFP010000001">
    <property type="protein sequence ID" value="NYJ01136.1"/>
    <property type="molecule type" value="Genomic_DNA"/>
</dbReference>
<gene>
    <name evidence="2" type="ORF">HNR19_001834</name>
</gene>
<sequence>MNVLDQIRPRADHLSDEHSHAMLASVLSSPAPRRKRRGRRAAAFVLSGVVVAGGAAYGTGLVPEIVAERFQQIRGGDDGWPDPIDGERLIADVPLSNGKQARVWRADTTGGQCEIRDMTGDRERPEDFGVGCWRWNPGEATDPRRGVHWQTSADGPAVVYGDFTGVREAVARVEVSGDGWRRSFAVVDGAFAGEVPAGDPRDAVRFAYFDRYGARIARKTVTVSIESE</sequence>
<keyword evidence="1" id="KW-0472">Membrane</keyword>
<accession>A0A853C2A9</accession>
<protein>
    <submittedName>
        <fullName evidence="2">Uncharacterized protein</fullName>
    </submittedName>
</protein>